<evidence type="ECO:0000256" key="3">
    <source>
        <dbReference type="ARBA" id="ARBA00022723"/>
    </source>
</evidence>
<sequence length="403" mass="45506">MEVPQVLRMNGGDGESATIKTHHIRRKGFWQPAYIRRKHSRDELLQASEPECLTVVDMGCSSGPNTLLPLWEIIETIDSTCGRLNRKSPILQVFLNDLPGNDFNTIFRSLIPNFHEKLEKEKGSKFGPCFIAAMPGSFYGRLFPPHFLRFAHSSYSLHWLSQVPEELATESGIQLNKCTICLDKTSPPSVHKAYRDQFQRDFTTFLRLRSEEMISGGQMVLTFLAQSNNKPYCKYGIEIWQLISLCLKEMVEEGLFQESALDSCNLPLYAPSADEVRCLTEREGSFAISRLDQFELNWDVEDGNQELACDKWERGKIVAARMRAVAEPMLASHFGDAIIDDLFLRLSIKIADCLEKGIDGPKADAPTDDSEDQTVDDDENGSIRKIEGGRFVMVYGWNMGMGG</sequence>
<feature type="region of interest" description="Disordered" evidence="5">
    <location>
        <begin position="359"/>
        <end position="381"/>
    </location>
</feature>
<dbReference type="GO" id="GO:0046872">
    <property type="term" value="F:metal ion binding"/>
    <property type="evidence" value="ECO:0007669"/>
    <property type="project" value="UniProtKB-KW"/>
</dbReference>
<evidence type="ECO:0000256" key="2">
    <source>
        <dbReference type="ARBA" id="ARBA00022679"/>
    </source>
</evidence>
<dbReference type="GO" id="GO:0008168">
    <property type="term" value="F:methyltransferase activity"/>
    <property type="evidence" value="ECO:0007669"/>
    <property type="project" value="UniProtKB-KW"/>
</dbReference>
<dbReference type="InterPro" id="IPR042086">
    <property type="entry name" value="MeTrfase_capping"/>
</dbReference>
<name>A0A6A6KWW4_HEVBR</name>
<dbReference type="Proteomes" id="UP000467840">
    <property type="component" value="Chromosome 13"/>
</dbReference>
<keyword evidence="1" id="KW-0489">Methyltransferase</keyword>
<dbReference type="EMBL" id="JAAGAX010000014">
    <property type="protein sequence ID" value="KAF2292458.1"/>
    <property type="molecule type" value="Genomic_DNA"/>
</dbReference>
<evidence type="ECO:0000256" key="4">
    <source>
        <dbReference type="ARBA" id="ARBA00022842"/>
    </source>
</evidence>
<dbReference type="PANTHER" id="PTHR31009">
    <property type="entry name" value="S-ADENOSYL-L-METHIONINE:CARBOXYL METHYLTRANSFERASE FAMILY PROTEIN"/>
    <property type="match status" value="1"/>
</dbReference>
<dbReference type="AlphaFoldDB" id="A0A6A6KWW4"/>
<keyword evidence="4" id="KW-0460">Magnesium</keyword>
<organism evidence="6 7">
    <name type="scientific">Hevea brasiliensis</name>
    <name type="common">Para rubber tree</name>
    <name type="synonym">Siphonia brasiliensis</name>
    <dbReference type="NCBI Taxonomy" id="3981"/>
    <lineage>
        <taxon>Eukaryota</taxon>
        <taxon>Viridiplantae</taxon>
        <taxon>Streptophyta</taxon>
        <taxon>Embryophyta</taxon>
        <taxon>Tracheophyta</taxon>
        <taxon>Spermatophyta</taxon>
        <taxon>Magnoliopsida</taxon>
        <taxon>eudicotyledons</taxon>
        <taxon>Gunneridae</taxon>
        <taxon>Pentapetalae</taxon>
        <taxon>rosids</taxon>
        <taxon>fabids</taxon>
        <taxon>Malpighiales</taxon>
        <taxon>Euphorbiaceae</taxon>
        <taxon>Crotonoideae</taxon>
        <taxon>Micrandreae</taxon>
        <taxon>Hevea</taxon>
    </lineage>
</organism>
<dbReference type="Pfam" id="PF03492">
    <property type="entry name" value="Methyltransf_7"/>
    <property type="match status" value="1"/>
</dbReference>
<dbReference type="GO" id="GO:0032259">
    <property type="term" value="P:methylation"/>
    <property type="evidence" value="ECO:0007669"/>
    <property type="project" value="UniProtKB-KW"/>
</dbReference>
<evidence type="ECO:0000256" key="1">
    <source>
        <dbReference type="ARBA" id="ARBA00022603"/>
    </source>
</evidence>
<protein>
    <submittedName>
        <fullName evidence="6">Uncharacterized protein</fullName>
    </submittedName>
</protein>
<dbReference type="InterPro" id="IPR029063">
    <property type="entry name" value="SAM-dependent_MTases_sf"/>
</dbReference>
<dbReference type="InterPro" id="IPR005299">
    <property type="entry name" value="MeTrfase_7"/>
</dbReference>
<evidence type="ECO:0000256" key="5">
    <source>
        <dbReference type="SAM" id="MobiDB-lite"/>
    </source>
</evidence>
<evidence type="ECO:0000313" key="7">
    <source>
        <dbReference type="Proteomes" id="UP000467840"/>
    </source>
</evidence>
<dbReference type="Gene3D" id="1.10.1200.270">
    <property type="entry name" value="Methyltransferase, alpha-helical capping domain"/>
    <property type="match status" value="1"/>
</dbReference>
<gene>
    <name evidence="6" type="ORF">GH714_023018</name>
</gene>
<keyword evidence="7" id="KW-1185">Reference proteome</keyword>
<feature type="compositionally biased region" description="Acidic residues" evidence="5">
    <location>
        <begin position="366"/>
        <end position="380"/>
    </location>
</feature>
<reference evidence="6 7" key="1">
    <citation type="journal article" date="2020" name="Mol. Plant">
        <title>The Chromosome-Based Rubber Tree Genome Provides New Insights into Spurge Genome Evolution and Rubber Biosynthesis.</title>
        <authorList>
            <person name="Liu J."/>
            <person name="Shi C."/>
            <person name="Shi C.C."/>
            <person name="Li W."/>
            <person name="Zhang Q.J."/>
            <person name="Zhang Y."/>
            <person name="Li K."/>
            <person name="Lu H.F."/>
            <person name="Shi C."/>
            <person name="Zhu S.T."/>
            <person name="Xiao Z.Y."/>
            <person name="Nan H."/>
            <person name="Yue Y."/>
            <person name="Zhu X.G."/>
            <person name="Wu Y."/>
            <person name="Hong X.N."/>
            <person name="Fan G.Y."/>
            <person name="Tong Y."/>
            <person name="Zhang D."/>
            <person name="Mao C.L."/>
            <person name="Liu Y.L."/>
            <person name="Hao S.J."/>
            <person name="Liu W.Q."/>
            <person name="Lv M.Q."/>
            <person name="Zhang H.B."/>
            <person name="Liu Y."/>
            <person name="Hu-Tang G.R."/>
            <person name="Wang J.P."/>
            <person name="Wang J.H."/>
            <person name="Sun Y.H."/>
            <person name="Ni S.B."/>
            <person name="Chen W.B."/>
            <person name="Zhang X.C."/>
            <person name="Jiao Y.N."/>
            <person name="Eichler E.E."/>
            <person name="Li G.H."/>
            <person name="Liu X."/>
            <person name="Gao L.Z."/>
        </authorList>
    </citation>
    <scope>NUCLEOTIDE SEQUENCE [LARGE SCALE GENOMIC DNA]</scope>
    <source>
        <strain evidence="7">cv. GT1</strain>
        <tissue evidence="6">Leaf</tissue>
    </source>
</reference>
<evidence type="ECO:0000313" key="6">
    <source>
        <dbReference type="EMBL" id="KAF2292458.1"/>
    </source>
</evidence>
<dbReference type="Gene3D" id="3.40.50.150">
    <property type="entry name" value="Vaccinia Virus protein VP39"/>
    <property type="match status" value="1"/>
</dbReference>
<comment type="caution">
    <text evidence="6">The sequence shown here is derived from an EMBL/GenBank/DDBJ whole genome shotgun (WGS) entry which is preliminary data.</text>
</comment>
<accession>A0A6A6KWW4</accession>
<keyword evidence="2" id="KW-0808">Transferase</keyword>
<keyword evidence="3" id="KW-0479">Metal-binding</keyword>
<proteinExistence type="predicted"/>
<dbReference type="SUPFAM" id="SSF53335">
    <property type="entry name" value="S-adenosyl-L-methionine-dependent methyltransferases"/>
    <property type="match status" value="1"/>
</dbReference>